<keyword evidence="4" id="KW-1185">Reference proteome</keyword>
<evidence type="ECO:0000313" key="3">
    <source>
        <dbReference type="EMBL" id="EES52677.1"/>
    </source>
</evidence>
<evidence type="ECO:0000256" key="1">
    <source>
        <dbReference type="ARBA" id="ARBA00023172"/>
    </source>
</evidence>
<proteinExistence type="predicted"/>
<dbReference type="PROSITE" id="PS51898">
    <property type="entry name" value="TYR_RECOMBINASE"/>
    <property type="match status" value="1"/>
</dbReference>
<dbReference type="InterPro" id="IPR002104">
    <property type="entry name" value="Integrase_catalytic"/>
</dbReference>
<dbReference type="Proteomes" id="UP000009374">
    <property type="component" value="Unassembled WGS sequence"/>
</dbReference>
<sequence>MGQVNTKAWRSALKRAGIKDFRWHDLRHTWASWHVQSGTPLHVLQELGGWSDYKMVQRYAHLTHEHLARFVENSTHGTNMAQSQLRIV</sequence>
<dbReference type="GO" id="GO:0006310">
    <property type="term" value="P:DNA recombination"/>
    <property type="evidence" value="ECO:0007669"/>
    <property type="project" value="UniProtKB-KW"/>
</dbReference>
<keyword evidence="1" id="KW-0233">DNA recombination</keyword>
<accession>C6HXC5</accession>
<dbReference type="Pfam" id="PF00589">
    <property type="entry name" value="Phage_integrase"/>
    <property type="match status" value="1"/>
</dbReference>
<evidence type="ECO:0000259" key="2">
    <source>
        <dbReference type="PROSITE" id="PS51898"/>
    </source>
</evidence>
<dbReference type="Gene3D" id="1.10.443.10">
    <property type="entry name" value="Intergrase catalytic core"/>
    <property type="match status" value="1"/>
</dbReference>
<dbReference type="GO" id="GO:0003677">
    <property type="term" value="F:DNA binding"/>
    <property type="evidence" value="ECO:0007669"/>
    <property type="project" value="InterPro"/>
</dbReference>
<reference evidence="3 4" key="1">
    <citation type="journal article" date="2009" name="Appl. Environ. Microbiol.">
        <title>Community genomic and proteomic analyses of chemoautotrophic iron-oxidizing "Leptospirillum rubarum" (Group II) and "Leptospirillum ferrodiazotrophum" (Group III) bacteria in acid mine drainage biofilms.</title>
        <authorList>
            <person name="Goltsman D.S."/>
            <person name="Denef V.J."/>
            <person name="Singer S.W."/>
            <person name="VerBerkmoes N.C."/>
            <person name="Lefsrud M."/>
            <person name="Mueller R.S."/>
            <person name="Dick G.J."/>
            <person name="Sun C.L."/>
            <person name="Wheeler K.E."/>
            <person name="Zemla A."/>
            <person name="Baker B.J."/>
            <person name="Hauser L."/>
            <person name="Land M."/>
            <person name="Shah M.B."/>
            <person name="Thelen M.P."/>
            <person name="Hettich R.L."/>
            <person name="Banfield J.F."/>
        </authorList>
    </citation>
    <scope>NUCLEOTIDE SEQUENCE [LARGE SCALE GENOMIC DNA]</scope>
</reference>
<organism evidence="3 4">
    <name type="scientific">Leptospirillum ferrodiazotrophum</name>
    <dbReference type="NCBI Taxonomy" id="412449"/>
    <lineage>
        <taxon>Bacteria</taxon>
        <taxon>Pseudomonadati</taxon>
        <taxon>Nitrospirota</taxon>
        <taxon>Nitrospiria</taxon>
        <taxon>Nitrospirales</taxon>
        <taxon>Nitrospiraceae</taxon>
        <taxon>Leptospirillum</taxon>
    </lineage>
</organism>
<dbReference type="EMBL" id="GG693873">
    <property type="protein sequence ID" value="EES52677.1"/>
    <property type="molecule type" value="Genomic_DNA"/>
</dbReference>
<feature type="domain" description="Tyr recombinase" evidence="2">
    <location>
        <begin position="1"/>
        <end position="72"/>
    </location>
</feature>
<protein>
    <recommendedName>
        <fullName evidence="2">Tyr recombinase domain-containing protein</fullName>
    </recommendedName>
</protein>
<evidence type="ECO:0000313" key="4">
    <source>
        <dbReference type="Proteomes" id="UP000009374"/>
    </source>
</evidence>
<dbReference type="GO" id="GO:0015074">
    <property type="term" value="P:DNA integration"/>
    <property type="evidence" value="ECO:0007669"/>
    <property type="project" value="InterPro"/>
</dbReference>
<dbReference type="AlphaFoldDB" id="C6HXC5"/>
<dbReference type="InterPro" id="IPR013762">
    <property type="entry name" value="Integrase-like_cat_sf"/>
</dbReference>
<dbReference type="InterPro" id="IPR011010">
    <property type="entry name" value="DNA_brk_join_enz"/>
</dbReference>
<gene>
    <name evidence="3" type="ORF">UBAL3_92050047</name>
</gene>
<dbReference type="SUPFAM" id="SSF56349">
    <property type="entry name" value="DNA breaking-rejoining enzymes"/>
    <property type="match status" value="1"/>
</dbReference>
<name>C6HXC5_9BACT</name>